<dbReference type="PANTHER" id="PTHR34580:SF1">
    <property type="entry name" value="PROTEIN PAFC"/>
    <property type="match status" value="1"/>
</dbReference>
<gene>
    <name evidence="2" type="ORF">FXF47_01465</name>
</gene>
<dbReference type="Pfam" id="PF13280">
    <property type="entry name" value="WYL"/>
    <property type="match status" value="1"/>
</dbReference>
<proteinExistence type="predicted"/>
<dbReference type="PROSITE" id="PS52050">
    <property type="entry name" value="WYL"/>
    <property type="match status" value="1"/>
</dbReference>
<dbReference type="EMBL" id="VSIX01000015">
    <property type="protein sequence ID" value="TYB31960.1"/>
    <property type="molecule type" value="Genomic_DNA"/>
</dbReference>
<protein>
    <submittedName>
        <fullName evidence="2">WYL domain-containing protein</fullName>
    </submittedName>
</protein>
<keyword evidence="3" id="KW-1185">Reference proteome</keyword>
<evidence type="ECO:0000259" key="1">
    <source>
        <dbReference type="Pfam" id="PF13280"/>
    </source>
</evidence>
<sequence>MSTLPLKIKTQIPNYIHEILHKDIYSFNMKKNTLCNLIFENLYNDHDKWSFNREFSRVVQFRLHKSNNELFKQIWNTDVVNTHNRSEYFRNLFATYVNFPAYIREKKLYRSDVQCIERAIKNKKNIIIDYNDEKRKLEPYLIINNTEEEFNYLFGYCYKHGEYRNYRLSNVSCLSVVDENWEHEDREYLNKIKNNFDPFLSHEKEIKVKFTDEGLDLFENVIYHNRPKILEKKGNIYTLECSYKKAEAYFGSFFDKVEILSPSEIRDKFKKNLKKTLKKYKK</sequence>
<name>A0A5D0MKI3_9BACT</name>
<dbReference type="PANTHER" id="PTHR34580">
    <property type="match status" value="1"/>
</dbReference>
<dbReference type="InterPro" id="IPR051534">
    <property type="entry name" value="CBASS_pafABC_assoc_protein"/>
</dbReference>
<organism evidence="2 3">
    <name type="scientific">Candidatus Mcinerneyibacterium aminivorans</name>
    <dbReference type="NCBI Taxonomy" id="2703815"/>
    <lineage>
        <taxon>Bacteria</taxon>
        <taxon>Candidatus Macinerneyibacteriota</taxon>
        <taxon>Candidatus Mcinerneyibacteria</taxon>
        <taxon>Candidatus Mcinerneyibacteriales</taxon>
        <taxon>Candidatus Mcinerneyibacteriaceae</taxon>
        <taxon>Candidatus Mcinerneyibacterium</taxon>
    </lineage>
</organism>
<reference evidence="2" key="1">
    <citation type="submission" date="2019-08" db="EMBL/GenBank/DDBJ databases">
        <title>Genomic characterization of a novel candidate phylum (ARYD3) from a high temperature, high salinity tertiary oil reservoir in north central Oklahoma, USA.</title>
        <authorList>
            <person name="Youssef N.H."/>
            <person name="Yadav A."/>
            <person name="Elshahed M.S."/>
        </authorList>
    </citation>
    <scope>NUCLEOTIDE SEQUENCE [LARGE SCALE GENOMIC DNA]</scope>
    <source>
        <strain evidence="2">ARYD3</strain>
    </source>
</reference>
<dbReference type="Proteomes" id="UP000324143">
    <property type="component" value="Unassembled WGS sequence"/>
</dbReference>
<accession>A0A5D0MKI3</accession>
<evidence type="ECO:0000313" key="2">
    <source>
        <dbReference type="EMBL" id="TYB31960.1"/>
    </source>
</evidence>
<dbReference type="AlphaFoldDB" id="A0A5D0MKI3"/>
<evidence type="ECO:0000313" key="3">
    <source>
        <dbReference type="Proteomes" id="UP000324143"/>
    </source>
</evidence>
<feature type="domain" description="WYL" evidence="1">
    <location>
        <begin position="116"/>
        <end position="173"/>
    </location>
</feature>
<dbReference type="InterPro" id="IPR026881">
    <property type="entry name" value="WYL_dom"/>
</dbReference>
<comment type="caution">
    <text evidence="2">The sequence shown here is derived from an EMBL/GenBank/DDBJ whole genome shotgun (WGS) entry which is preliminary data.</text>
</comment>